<dbReference type="Pfam" id="PF00575">
    <property type="entry name" value="S1"/>
    <property type="match status" value="1"/>
</dbReference>
<keyword evidence="5 8" id="KW-0378">Hydrolase</keyword>
<dbReference type="HOGENOM" id="CLU_002333_4_1_9"/>
<dbReference type="NCBIfam" id="TIGR00358">
    <property type="entry name" value="3_prime_RNase"/>
    <property type="match status" value="1"/>
</dbReference>
<evidence type="ECO:0000256" key="8">
    <source>
        <dbReference type="HAMAP-Rule" id="MF_01895"/>
    </source>
</evidence>
<dbReference type="GO" id="GO:0005829">
    <property type="term" value="C:cytosol"/>
    <property type="evidence" value="ECO:0007669"/>
    <property type="project" value="TreeGrafter"/>
</dbReference>
<keyword evidence="11" id="KW-1185">Reference proteome</keyword>
<keyword evidence="4 8" id="KW-0540">Nuclease</keyword>
<name>L0KD29_HALHC</name>
<dbReference type="FunFam" id="2.40.50.140:FF:000219">
    <property type="entry name" value="Ribonuclease R"/>
    <property type="match status" value="1"/>
</dbReference>
<reference evidence="11" key="1">
    <citation type="submission" date="2012-02" db="EMBL/GenBank/DDBJ databases">
        <title>The complete genome of Halobacteroides halobius DSM 5150.</title>
        <authorList>
            <person name="Lucas S."/>
            <person name="Copeland A."/>
            <person name="Lapidus A."/>
            <person name="Glavina del Rio T."/>
            <person name="Dalin E."/>
            <person name="Tice H."/>
            <person name="Bruce D."/>
            <person name="Goodwin L."/>
            <person name="Pitluck S."/>
            <person name="Peters L."/>
            <person name="Mikhailova N."/>
            <person name="Gu W."/>
            <person name="Kyrpides N."/>
            <person name="Mavromatis K."/>
            <person name="Ivanova N."/>
            <person name="Brettin T."/>
            <person name="Detter J.C."/>
            <person name="Han C."/>
            <person name="Larimer F."/>
            <person name="Land M."/>
            <person name="Hauser L."/>
            <person name="Markowitz V."/>
            <person name="Cheng J.-F."/>
            <person name="Hugenholtz P."/>
            <person name="Woyke T."/>
            <person name="Wu D."/>
            <person name="Tindall B."/>
            <person name="Pomrenke H."/>
            <person name="Brambilla E."/>
            <person name="Klenk H.-P."/>
            <person name="Eisen J.A."/>
        </authorList>
    </citation>
    <scope>NUCLEOTIDE SEQUENCE [LARGE SCALE GENOMIC DNA]</scope>
    <source>
        <strain evidence="11">ATCC 35273 / DSM 5150 / MD-1</strain>
    </source>
</reference>
<dbReference type="AlphaFoldDB" id="L0KD29"/>
<dbReference type="PROSITE" id="PS50126">
    <property type="entry name" value="S1"/>
    <property type="match status" value="1"/>
</dbReference>
<accession>L0KD29</accession>
<dbReference type="InterPro" id="IPR004476">
    <property type="entry name" value="RNase_II/RNase_R"/>
</dbReference>
<comment type="catalytic activity">
    <reaction evidence="1 8">
        <text>Exonucleolytic cleavage in the 3'- to 5'-direction to yield nucleoside 5'-phosphates.</text>
        <dbReference type="EC" id="3.1.13.1"/>
    </reaction>
</comment>
<evidence type="ECO:0000259" key="9">
    <source>
        <dbReference type="PROSITE" id="PS50126"/>
    </source>
</evidence>
<keyword evidence="7 8" id="KW-0694">RNA-binding</keyword>
<dbReference type="Pfam" id="PF17876">
    <property type="entry name" value="CSD2"/>
    <property type="match status" value="1"/>
</dbReference>
<evidence type="ECO:0000256" key="3">
    <source>
        <dbReference type="ARBA" id="ARBA00022490"/>
    </source>
</evidence>
<evidence type="ECO:0000256" key="2">
    <source>
        <dbReference type="ARBA" id="ARBA00004496"/>
    </source>
</evidence>
<dbReference type="SMART" id="SM00357">
    <property type="entry name" value="CSP"/>
    <property type="match status" value="2"/>
</dbReference>
<dbReference type="InterPro" id="IPR022966">
    <property type="entry name" value="RNase_II/R_CS"/>
</dbReference>
<dbReference type="GO" id="GO:0006402">
    <property type="term" value="P:mRNA catabolic process"/>
    <property type="evidence" value="ECO:0007669"/>
    <property type="project" value="TreeGrafter"/>
</dbReference>
<keyword evidence="6 8" id="KW-0269">Exonuclease</keyword>
<dbReference type="InterPro" id="IPR003029">
    <property type="entry name" value="S1_domain"/>
</dbReference>
<dbReference type="EC" id="3.1.13.1" evidence="8"/>
<dbReference type="OrthoDB" id="9764149at2"/>
<organism evidence="10 11">
    <name type="scientific">Halobacteroides halobius (strain ATCC 35273 / DSM 5150 / MD-1)</name>
    <dbReference type="NCBI Taxonomy" id="748449"/>
    <lineage>
        <taxon>Bacteria</taxon>
        <taxon>Bacillati</taxon>
        <taxon>Bacillota</taxon>
        <taxon>Clostridia</taxon>
        <taxon>Halanaerobiales</taxon>
        <taxon>Halobacteroidaceae</taxon>
        <taxon>Halobacteroides</taxon>
    </lineage>
</organism>
<dbReference type="PROSITE" id="PS01175">
    <property type="entry name" value="RIBONUCLEASE_II"/>
    <property type="match status" value="1"/>
</dbReference>
<dbReference type="InterPro" id="IPR050180">
    <property type="entry name" value="RNR_Ribonuclease"/>
</dbReference>
<comment type="function">
    <text evidence="8">3'-5' exoribonuclease that releases 5'-nucleoside monophosphates and is involved in maturation of structured RNAs.</text>
</comment>
<dbReference type="RefSeq" id="WP_015327702.1">
    <property type="nucleotide sequence ID" value="NC_019978.1"/>
</dbReference>
<dbReference type="InterPro" id="IPR011805">
    <property type="entry name" value="RNase_R"/>
</dbReference>
<dbReference type="PANTHER" id="PTHR23355">
    <property type="entry name" value="RIBONUCLEASE"/>
    <property type="match status" value="1"/>
</dbReference>
<proteinExistence type="inferred from homology"/>
<dbReference type="Pfam" id="PF08206">
    <property type="entry name" value="OB_RNB"/>
    <property type="match status" value="1"/>
</dbReference>
<dbReference type="Proteomes" id="UP000010880">
    <property type="component" value="Chromosome"/>
</dbReference>
<dbReference type="GO" id="GO:0003723">
    <property type="term" value="F:RNA binding"/>
    <property type="evidence" value="ECO:0007669"/>
    <property type="project" value="UniProtKB-UniRule"/>
</dbReference>
<comment type="similarity">
    <text evidence="8">Belongs to the RNR ribonuclease family. RNase R subfamily.</text>
</comment>
<dbReference type="CDD" id="cd04471">
    <property type="entry name" value="S1_RNase_R"/>
    <property type="match status" value="1"/>
</dbReference>
<dbReference type="EMBL" id="CP003359">
    <property type="protein sequence ID" value="AGB41988.1"/>
    <property type="molecule type" value="Genomic_DNA"/>
</dbReference>
<dbReference type="PANTHER" id="PTHR23355:SF9">
    <property type="entry name" value="DIS3-LIKE EXONUCLEASE 2"/>
    <property type="match status" value="1"/>
</dbReference>
<evidence type="ECO:0000256" key="5">
    <source>
        <dbReference type="ARBA" id="ARBA00022801"/>
    </source>
</evidence>
<dbReference type="InterPro" id="IPR013223">
    <property type="entry name" value="RNase_B_OB_dom"/>
</dbReference>
<dbReference type="SMART" id="SM00316">
    <property type="entry name" value="S1"/>
    <property type="match status" value="2"/>
</dbReference>
<dbReference type="GO" id="GO:0008859">
    <property type="term" value="F:exoribonuclease II activity"/>
    <property type="evidence" value="ECO:0007669"/>
    <property type="project" value="UniProtKB-UniRule"/>
</dbReference>
<dbReference type="STRING" id="748449.Halha_2104"/>
<keyword evidence="3 8" id="KW-0963">Cytoplasm</keyword>
<evidence type="ECO:0000256" key="4">
    <source>
        <dbReference type="ARBA" id="ARBA00022722"/>
    </source>
</evidence>
<feature type="domain" description="S1 motif" evidence="9">
    <location>
        <begin position="625"/>
        <end position="705"/>
    </location>
</feature>
<dbReference type="HAMAP" id="MF_01895">
    <property type="entry name" value="RNase_R"/>
    <property type="match status" value="1"/>
</dbReference>
<comment type="subcellular location">
    <subcellularLocation>
        <location evidence="2 8">Cytoplasm</location>
    </subcellularLocation>
</comment>
<dbReference type="NCBIfam" id="TIGR02063">
    <property type="entry name" value="RNase_R"/>
    <property type="match status" value="1"/>
</dbReference>
<dbReference type="InterPro" id="IPR001900">
    <property type="entry name" value="RNase_II/R"/>
</dbReference>
<dbReference type="SMART" id="SM00955">
    <property type="entry name" value="RNB"/>
    <property type="match status" value="1"/>
</dbReference>
<protein>
    <recommendedName>
        <fullName evidence="8">Ribonuclease R</fullName>
        <shortName evidence="8">RNase R</shortName>
        <ecNumber evidence="8">3.1.13.1</ecNumber>
    </recommendedName>
</protein>
<evidence type="ECO:0000313" key="11">
    <source>
        <dbReference type="Proteomes" id="UP000010880"/>
    </source>
</evidence>
<dbReference type="Gene3D" id="2.40.50.140">
    <property type="entry name" value="Nucleic acid-binding proteins"/>
    <property type="match status" value="3"/>
</dbReference>
<dbReference type="eggNOG" id="COG0557">
    <property type="taxonomic scope" value="Bacteria"/>
</dbReference>
<dbReference type="Pfam" id="PF00773">
    <property type="entry name" value="RNB"/>
    <property type="match status" value="1"/>
</dbReference>
<evidence type="ECO:0000256" key="7">
    <source>
        <dbReference type="ARBA" id="ARBA00022884"/>
    </source>
</evidence>
<evidence type="ECO:0000256" key="1">
    <source>
        <dbReference type="ARBA" id="ARBA00001849"/>
    </source>
</evidence>
<dbReference type="InterPro" id="IPR040476">
    <property type="entry name" value="CSD2"/>
</dbReference>
<dbReference type="KEGG" id="hhl:Halha_2104"/>
<gene>
    <name evidence="8" type="primary">rnr</name>
    <name evidence="10" type="ordered locus">Halha_2104</name>
</gene>
<dbReference type="PATRIC" id="fig|748449.3.peg.2018"/>
<evidence type="ECO:0000313" key="10">
    <source>
        <dbReference type="EMBL" id="AGB41988.1"/>
    </source>
</evidence>
<dbReference type="InterPro" id="IPR012340">
    <property type="entry name" value="NA-bd_OB-fold"/>
</dbReference>
<sequence>MRIKKTILNFMKEKAYKPITAEELLEVFEIPEKDKNMFLEVLAKMESEGSIIKNRKECYGVPERMNLIVGRLQGHSKGFGFLIPDNPEQEDVYINFKDLNGAMHDDRVVVRLTSKKSGKRLSGEVIKILERANQQIVGTYEDSDNFGFVVPDDSRISHDVFVPKSESKGAKEGQKVIVKITSWPEKSRNPEGKVIEVLGHKDDPGVDIEAIIRKLELPADFPAEVMEMVSEIPEEIPEDEKKRRKDLRDVKMVTIDGEDAKDYDDAVSIVNLEGDKVRLGVHIADVTHYVRPGTVLDEEARKRGTSIYLVDRVIPMLPEKLSNNLCSLRSNVERLAMSVLMDFDLETGELLDYEMTESIIEVNHRLTYNKVNKILMKEDEELISEYQDVVEKLKLMTQLSTKLKEIRSERGSVDFDFSEINVILDEDGKPIDIVKAERGVAEKLIEDFMIKTNEVVAEAMYDREIPFIYRVHEQPNMEKLTDLNEFLHNLGYHIKGLKEEVHPKALQTVLNKVEGEPEEKVVSTVLLRTMQQAHYHIQNIGHFGLASDCYSHFTSPIRRYPDLMIHRIIKEVINQQSLSKQRREELESNLFSIADHCSIQERKAMDAELESKDLKKVEYMKDKIGQEYIGVISSVMPFGFFVELDNGIEGLVHVSTLLDDYYHYHEDKYAFIGERTANIYKLGDEIKIEISKVDLAERQIDLEVVTD</sequence>
<dbReference type="SUPFAM" id="SSF50249">
    <property type="entry name" value="Nucleic acid-binding proteins"/>
    <property type="match status" value="4"/>
</dbReference>
<evidence type="ECO:0000256" key="6">
    <source>
        <dbReference type="ARBA" id="ARBA00022839"/>
    </source>
</evidence>
<dbReference type="InterPro" id="IPR011129">
    <property type="entry name" value="CSD"/>
</dbReference>